<dbReference type="PANTHER" id="PTHR46383">
    <property type="entry name" value="ASPARTATE AMINOTRANSFERASE"/>
    <property type="match status" value="1"/>
</dbReference>
<keyword evidence="5" id="KW-0663">Pyridoxal phosphate</keyword>
<dbReference type="EMBL" id="JAUJEB010000001">
    <property type="protein sequence ID" value="MDN5210540.1"/>
    <property type="molecule type" value="Genomic_DNA"/>
</dbReference>
<keyword evidence="8" id="KW-0687">Ribonucleoprotein</keyword>
<dbReference type="Pfam" id="PF00155">
    <property type="entry name" value="Aminotran_1_2"/>
    <property type="match status" value="1"/>
</dbReference>
<comment type="similarity">
    <text evidence="2 6">Belongs to the class-I pyridoxal-phosphate-dependent aminotransferase family.</text>
</comment>
<evidence type="ECO:0000256" key="2">
    <source>
        <dbReference type="ARBA" id="ARBA00007441"/>
    </source>
</evidence>
<dbReference type="PANTHER" id="PTHR46383:SF1">
    <property type="entry name" value="ASPARTATE AMINOTRANSFERASE"/>
    <property type="match status" value="1"/>
</dbReference>
<dbReference type="CDD" id="cd00609">
    <property type="entry name" value="AAT_like"/>
    <property type="match status" value="1"/>
</dbReference>
<name>A0ABT8KYM3_9BACT</name>
<protein>
    <recommendedName>
        <fullName evidence="6">Aminotransferase</fullName>
        <ecNumber evidence="6">2.6.1.-</ecNumber>
    </recommendedName>
</protein>
<dbReference type="RefSeq" id="WP_346755884.1">
    <property type="nucleotide sequence ID" value="NZ_JAUJEB010000001.1"/>
</dbReference>
<dbReference type="EC" id="2.6.1.-" evidence="6"/>
<keyword evidence="9" id="KW-1185">Reference proteome</keyword>
<dbReference type="GO" id="GO:0008483">
    <property type="term" value="F:transaminase activity"/>
    <property type="evidence" value="ECO:0007669"/>
    <property type="project" value="UniProtKB-KW"/>
</dbReference>
<keyword evidence="8" id="KW-0689">Ribosomal protein</keyword>
<dbReference type="Gene3D" id="3.90.1150.10">
    <property type="entry name" value="Aspartate Aminotransferase, domain 1"/>
    <property type="match status" value="1"/>
</dbReference>
<evidence type="ECO:0000259" key="7">
    <source>
        <dbReference type="Pfam" id="PF00155"/>
    </source>
</evidence>
<accession>A0ABT8KYM3</accession>
<dbReference type="PROSITE" id="PS00105">
    <property type="entry name" value="AA_TRANSFER_CLASS_1"/>
    <property type="match status" value="1"/>
</dbReference>
<dbReference type="Gene3D" id="3.40.640.10">
    <property type="entry name" value="Type I PLP-dependent aspartate aminotransferase-like (Major domain)"/>
    <property type="match status" value="1"/>
</dbReference>
<keyword evidence="4 6" id="KW-0808">Transferase</keyword>
<evidence type="ECO:0000256" key="3">
    <source>
        <dbReference type="ARBA" id="ARBA00022576"/>
    </source>
</evidence>
<evidence type="ECO:0000313" key="8">
    <source>
        <dbReference type="EMBL" id="MDN5210540.1"/>
    </source>
</evidence>
<dbReference type="GO" id="GO:0005840">
    <property type="term" value="C:ribosome"/>
    <property type="evidence" value="ECO:0007669"/>
    <property type="project" value="UniProtKB-KW"/>
</dbReference>
<gene>
    <name evidence="8" type="ORF">QQ020_00735</name>
</gene>
<proteinExistence type="inferred from homology"/>
<dbReference type="Proteomes" id="UP001172083">
    <property type="component" value="Unassembled WGS sequence"/>
</dbReference>
<dbReference type="InterPro" id="IPR015421">
    <property type="entry name" value="PyrdxlP-dep_Trfase_major"/>
</dbReference>
<dbReference type="InterPro" id="IPR015424">
    <property type="entry name" value="PyrdxlP-dep_Trfase"/>
</dbReference>
<comment type="cofactor">
    <cofactor evidence="1 6">
        <name>pyridoxal 5'-phosphate</name>
        <dbReference type="ChEBI" id="CHEBI:597326"/>
    </cofactor>
</comment>
<evidence type="ECO:0000256" key="1">
    <source>
        <dbReference type="ARBA" id="ARBA00001933"/>
    </source>
</evidence>
<dbReference type="InterPro" id="IPR015422">
    <property type="entry name" value="PyrdxlP-dep_Trfase_small"/>
</dbReference>
<evidence type="ECO:0000313" key="9">
    <source>
        <dbReference type="Proteomes" id="UP001172083"/>
    </source>
</evidence>
<keyword evidence="3 6" id="KW-0032">Aminotransferase</keyword>
<organism evidence="8 9">
    <name type="scientific">Agaribacillus aureus</name>
    <dbReference type="NCBI Taxonomy" id="3051825"/>
    <lineage>
        <taxon>Bacteria</taxon>
        <taxon>Pseudomonadati</taxon>
        <taxon>Bacteroidota</taxon>
        <taxon>Cytophagia</taxon>
        <taxon>Cytophagales</taxon>
        <taxon>Splendidivirgaceae</taxon>
        <taxon>Agaribacillus</taxon>
    </lineage>
</organism>
<comment type="caution">
    <text evidence="8">The sequence shown here is derived from an EMBL/GenBank/DDBJ whole genome shotgun (WGS) entry which is preliminary data.</text>
</comment>
<dbReference type="SUPFAM" id="SSF53383">
    <property type="entry name" value="PLP-dependent transferases"/>
    <property type="match status" value="1"/>
</dbReference>
<feature type="domain" description="Aminotransferase class I/classII large" evidence="7">
    <location>
        <begin position="48"/>
        <end position="387"/>
    </location>
</feature>
<reference evidence="8" key="1">
    <citation type="submission" date="2023-06" db="EMBL/GenBank/DDBJ databases">
        <title>Genomic of Agaribacillus aureum.</title>
        <authorList>
            <person name="Wang G."/>
        </authorList>
    </citation>
    <scope>NUCLEOTIDE SEQUENCE</scope>
    <source>
        <strain evidence="8">BMA12</strain>
    </source>
</reference>
<evidence type="ECO:0000256" key="6">
    <source>
        <dbReference type="RuleBase" id="RU000481"/>
    </source>
</evidence>
<evidence type="ECO:0000256" key="5">
    <source>
        <dbReference type="ARBA" id="ARBA00022898"/>
    </source>
</evidence>
<dbReference type="InterPro" id="IPR050596">
    <property type="entry name" value="AspAT/PAT-like"/>
</dbReference>
<sequence length="394" mass="43989">MYESKNISTRVQNSEPSSTVMIADKARSLREEGKKVFDFSAGRAFEPTPGYVIEGAIDAMRAGDTHQTMAKGTTVYRKACSIKLQRENNITADPEKEIVATMGAKQGLTISLLALINPGDEVIVEDPCFVSYKQTIHYLGGKAVPVPLRPENNFRWNKDELEASISPKTKAIILCSPHNPTGVVHTYEDLQEIASLAVKHNLYVITDEVYERMAWGGREHINMATLPDMKSRTITLMSLTKSFSMGGWRIGFVYADQAIVRALEKLQQHLITSVNSFVQAGGAIAFGEEPLPEVKAYWTEWQKKVKYFTEALNDIDGLKCSMPEGSFYAWTDISALNISSETFANQLLMKENVAVIHGSSFGKIGENYIRITCVKSWEEINEGLGRIRTFVREL</sequence>
<dbReference type="InterPro" id="IPR004839">
    <property type="entry name" value="Aminotransferase_I/II_large"/>
</dbReference>
<evidence type="ECO:0000256" key="4">
    <source>
        <dbReference type="ARBA" id="ARBA00022679"/>
    </source>
</evidence>
<dbReference type="InterPro" id="IPR004838">
    <property type="entry name" value="NHTrfase_class1_PyrdxlP-BS"/>
</dbReference>